<dbReference type="InterPro" id="IPR050122">
    <property type="entry name" value="RTK"/>
</dbReference>
<feature type="transmembrane region" description="Helical" evidence="11">
    <location>
        <begin position="81"/>
        <end position="105"/>
    </location>
</feature>
<sequence>MCSGKCSRIIAGVLYPLVILSIICNTVLFFPGWDVKYAKGGHLTDEVKYMGGIVGGGLLVLISALFIHLTGKQGCCGNRFGMLFSVVFAAVGAAGAVYCFIVALLDSEVNHREFQKEVQILKNLRHRHLISLFAVCTASPPYYIITELMEKGSLLQFLRGPEGKELDASSLIDISSQVADGMSYLEEQNSIHRDLAARNVLVGGDYVCKVADFGLARVIKEPFYISKDKNIPFKWSAPEALTHGKFSSKSDVWSFGVLLYEIITYGGIPYPGFNNHEVLQQIIEGYRMPAPAKCPDFLHKIMLSCWKAEPDDRPHFKSLRHQLDSNFYEL</sequence>
<keyword evidence="8 11" id="KW-1133">Transmembrane helix</keyword>
<dbReference type="GO" id="GO:0043235">
    <property type="term" value="C:receptor complex"/>
    <property type="evidence" value="ECO:0007669"/>
    <property type="project" value="TreeGrafter"/>
</dbReference>
<feature type="domain" description="Protein kinase" evidence="12">
    <location>
        <begin position="69"/>
        <end position="328"/>
    </location>
</feature>
<dbReference type="GO" id="GO:0005886">
    <property type="term" value="C:plasma membrane"/>
    <property type="evidence" value="ECO:0007669"/>
    <property type="project" value="TreeGrafter"/>
</dbReference>
<comment type="caution">
    <text evidence="13">The sequence shown here is derived from an EMBL/GenBank/DDBJ whole genome shotgun (WGS) entry which is preliminary data.</text>
</comment>
<dbReference type="GO" id="GO:0004714">
    <property type="term" value="F:transmembrane receptor protein tyrosine kinase activity"/>
    <property type="evidence" value="ECO:0007669"/>
    <property type="project" value="TreeGrafter"/>
</dbReference>
<evidence type="ECO:0000256" key="3">
    <source>
        <dbReference type="ARBA" id="ARBA00022443"/>
    </source>
</evidence>
<evidence type="ECO:0000256" key="4">
    <source>
        <dbReference type="ARBA" id="ARBA00022553"/>
    </source>
</evidence>
<keyword evidence="7" id="KW-0067">ATP-binding</keyword>
<evidence type="ECO:0000256" key="11">
    <source>
        <dbReference type="SAM" id="Phobius"/>
    </source>
</evidence>
<comment type="similarity">
    <text evidence="2">Belongs to the L6 tetraspanin family.</text>
</comment>
<evidence type="ECO:0000256" key="7">
    <source>
        <dbReference type="ARBA" id="ARBA00022840"/>
    </source>
</evidence>
<evidence type="ECO:0000256" key="1">
    <source>
        <dbReference type="ARBA" id="ARBA00004141"/>
    </source>
</evidence>
<keyword evidence="13" id="KW-0829">Tyrosine-protein kinase</keyword>
<dbReference type="InterPro" id="IPR008661">
    <property type="entry name" value="L6_membrane"/>
</dbReference>
<feature type="transmembrane region" description="Helical" evidence="11">
    <location>
        <begin position="50"/>
        <end position="69"/>
    </location>
</feature>
<dbReference type="InterPro" id="IPR000719">
    <property type="entry name" value="Prot_kinase_dom"/>
</dbReference>
<reference evidence="13 14" key="1">
    <citation type="journal article" date="2021" name="Sci. Rep.">
        <title>Chromosome anchoring in Senegalese sole (Solea senegalensis) reveals sex-associated markers and genome rearrangements in flatfish.</title>
        <authorList>
            <person name="Guerrero-Cozar I."/>
            <person name="Gomez-Garrido J."/>
            <person name="Berbel C."/>
            <person name="Martinez-Blanch J.F."/>
            <person name="Alioto T."/>
            <person name="Claros M.G."/>
            <person name="Gagnaire P.A."/>
            <person name="Manchado M."/>
        </authorList>
    </citation>
    <scope>NUCLEOTIDE SEQUENCE [LARGE SCALE GENOMIC DNA]</scope>
    <source>
        <strain evidence="13">Sse05_10M</strain>
    </source>
</reference>
<dbReference type="SMART" id="SM00219">
    <property type="entry name" value="TyrKc"/>
    <property type="match status" value="1"/>
</dbReference>
<dbReference type="Pfam" id="PF07714">
    <property type="entry name" value="PK_Tyr_Ser-Thr"/>
    <property type="match status" value="1"/>
</dbReference>
<keyword evidence="14" id="KW-1185">Reference proteome</keyword>
<evidence type="ECO:0000259" key="12">
    <source>
        <dbReference type="PROSITE" id="PS50011"/>
    </source>
</evidence>
<feature type="transmembrane region" description="Helical" evidence="11">
    <location>
        <begin position="12"/>
        <end position="30"/>
    </location>
</feature>
<evidence type="ECO:0000256" key="8">
    <source>
        <dbReference type="ARBA" id="ARBA00022989"/>
    </source>
</evidence>
<evidence type="ECO:0000313" key="13">
    <source>
        <dbReference type="EMBL" id="KAG7520131.1"/>
    </source>
</evidence>
<evidence type="ECO:0000256" key="9">
    <source>
        <dbReference type="ARBA" id="ARBA00023136"/>
    </source>
</evidence>
<evidence type="ECO:0000313" key="14">
    <source>
        <dbReference type="Proteomes" id="UP000693946"/>
    </source>
</evidence>
<keyword evidence="13" id="KW-0418">Kinase</keyword>
<keyword evidence="10" id="KW-0675">Receptor</keyword>
<keyword evidence="5 11" id="KW-0812">Transmembrane</keyword>
<dbReference type="EMBL" id="JAGKHQ010000003">
    <property type="protein sequence ID" value="KAG7520131.1"/>
    <property type="molecule type" value="Genomic_DNA"/>
</dbReference>
<dbReference type="PANTHER" id="PTHR24416:SF600">
    <property type="entry name" value="PDGF- AND VEGF-RECEPTOR RELATED, ISOFORM J"/>
    <property type="match status" value="1"/>
</dbReference>
<gene>
    <name evidence="13" type="ORF">JOB18_023610</name>
</gene>
<dbReference type="GO" id="GO:0007169">
    <property type="term" value="P:cell surface receptor protein tyrosine kinase signaling pathway"/>
    <property type="evidence" value="ECO:0007669"/>
    <property type="project" value="TreeGrafter"/>
</dbReference>
<dbReference type="InterPro" id="IPR020635">
    <property type="entry name" value="Tyr_kinase_cat_dom"/>
</dbReference>
<protein>
    <submittedName>
        <fullName evidence="13">Protein-tyrosine kinase 6-like</fullName>
    </submittedName>
</protein>
<evidence type="ECO:0000256" key="10">
    <source>
        <dbReference type="ARBA" id="ARBA00023170"/>
    </source>
</evidence>
<accession>A0AAV6SRS0</accession>
<keyword evidence="3" id="KW-0728">SH3 domain</keyword>
<keyword evidence="4" id="KW-0597">Phosphoprotein</keyword>
<keyword evidence="13" id="KW-0808">Transferase</keyword>
<evidence type="ECO:0000256" key="6">
    <source>
        <dbReference type="ARBA" id="ARBA00022741"/>
    </source>
</evidence>
<dbReference type="Pfam" id="PF05805">
    <property type="entry name" value="L6_membrane"/>
    <property type="match status" value="1"/>
</dbReference>
<keyword evidence="9 11" id="KW-0472">Membrane</keyword>
<comment type="subcellular location">
    <subcellularLocation>
        <location evidence="1">Membrane</location>
        <topology evidence="1">Multi-pass membrane protein</topology>
    </subcellularLocation>
</comment>
<evidence type="ECO:0000256" key="5">
    <source>
        <dbReference type="ARBA" id="ARBA00022692"/>
    </source>
</evidence>
<name>A0AAV6SRS0_SOLSE</name>
<dbReference type="GO" id="GO:0005524">
    <property type="term" value="F:ATP binding"/>
    <property type="evidence" value="ECO:0007669"/>
    <property type="project" value="UniProtKB-KW"/>
</dbReference>
<dbReference type="PROSITE" id="PS50011">
    <property type="entry name" value="PROTEIN_KINASE_DOM"/>
    <property type="match status" value="1"/>
</dbReference>
<dbReference type="AlphaFoldDB" id="A0AAV6SRS0"/>
<dbReference type="FunFam" id="1.10.510.10:FF:000399">
    <property type="entry name" value="Tyrosine-protein kinase"/>
    <property type="match status" value="1"/>
</dbReference>
<organism evidence="13 14">
    <name type="scientific">Solea senegalensis</name>
    <name type="common">Senegalese sole</name>
    <dbReference type="NCBI Taxonomy" id="28829"/>
    <lineage>
        <taxon>Eukaryota</taxon>
        <taxon>Metazoa</taxon>
        <taxon>Chordata</taxon>
        <taxon>Craniata</taxon>
        <taxon>Vertebrata</taxon>
        <taxon>Euteleostomi</taxon>
        <taxon>Actinopterygii</taxon>
        <taxon>Neopterygii</taxon>
        <taxon>Teleostei</taxon>
        <taxon>Neoteleostei</taxon>
        <taxon>Acanthomorphata</taxon>
        <taxon>Carangaria</taxon>
        <taxon>Pleuronectiformes</taxon>
        <taxon>Pleuronectoidei</taxon>
        <taxon>Soleidae</taxon>
        <taxon>Solea</taxon>
    </lineage>
</organism>
<proteinExistence type="inferred from homology"/>
<dbReference type="InterPro" id="IPR001245">
    <property type="entry name" value="Ser-Thr/Tyr_kinase_cat_dom"/>
</dbReference>
<dbReference type="PANTHER" id="PTHR24416">
    <property type="entry name" value="TYROSINE-PROTEIN KINASE RECEPTOR"/>
    <property type="match status" value="1"/>
</dbReference>
<dbReference type="Proteomes" id="UP000693946">
    <property type="component" value="Linkage Group LG11"/>
</dbReference>
<keyword evidence="6" id="KW-0547">Nucleotide-binding</keyword>
<evidence type="ECO:0000256" key="2">
    <source>
        <dbReference type="ARBA" id="ARBA00006193"/>
    </source>
</evidence>